<organism evidence="1 2">
    <name type="scientific">Corynebacterium silvaticum</name>
    <dbReference type="NCBI Taxonomy" id="2320431"/>
    <lineage>
        <taxon>Bacteria</taxon>
        <taxon>Bacillati</taxon>
        <taxon>Actinomycetota</taxon>
        <taxon>Actinomycetes</taxon>
        <taxon>Mycobacteriales</taxon>
        <taxon>Corynebacteriaceae</taxon>
        <taxon>Corynebacterium</taxon>
    </lineage>
</organism>
<dbReference type="Proteomes" id="UP000195652">
    <property type="component" value="Chromosome"/>
</dbReference>
<proteinExistence type="predicted"/>
<evidence type="ECO:0000313" key="2">
    <source>
        <dbReference type="Proteomes" id="UP000195652"/>
    </source>
</evidence>
<dbReference type="EMBL" id="CP021417">
    <property type="protein sequence ID" value="WCV10598.1"/>
    <property type="molecule type" value="Genomic_DNA"/>
</dbReference>
<evidence type="ECO:0000313" key="1">
    <source>
        <dbReference type="EMBL" id="WCV10598.1"/>
    </source>
</evidence>
<gene>
    <name evidence="1" type="ORF">CBE74_12905</name>
</gene>
<protein>
    <submittedName>
        <fullName evidence="1">Uncharacterized protein</fullName>
    </submittedName>
</protein>
<keyword evidence="2" id="KW-1185">Reference proteome</keyword>
<sequence>MVKDIHTQLRGPELKGWPQLGRNIHGDNLTPVDGIAALRADVAKILSLMDKEGK</sequence>
<reference evidence="1 2" key="1">
    <citation type="journal article" date="2014" name="BMC Vet. Res.">
        <title>First report of Corynebacterium pseudotuberculosis from caseous lymphadenitis lesions in Black Alentejano pig (Sus scrofa domesticus).</title>
        <authorList>
            <person name="Oliveira M."/>
            <person name="Barroco C."/>
            <person name="Mottola C."/>
            <person name="Santos R."/>
            <person name="Lemsaddek A."/>
            <person name="Tavares L."/>
            <person name="Semedo-Lemsaddek T."/>
        </authorList>
    </citation>
    <scope>NUCLEOTIDE SEQUENCE [LARGE SCALE GENOMIC DNA]</scope>
    <source>
        <strain evidence="1 2">PO100/5</strain>
    </source>
</reference>
<reference evidence="1 2" key="2">
    <citation type="journal article" date="2020" name="Antonie Van Leeuwenhoek">
        <title>Phylogenomic characterisation of a novel corynebacterial species pathogenic to animals.</title>
        <authorList>
            <person name="Moller J."/>
            <person name="Musella L."/>
            <person name="Melnikov V."/>
            <person name="Geissdorfer W."/>
            <person name="Burkovski A."/>
            <person name="Sangal V."/>
        </authorList>
    </citation>
    <scope>NUCLEOTIDE SEQUENCE [LARGE SCALE GENOMIC DNA]</scope>
    <source>
        <strain evidence="1 2">PO100/5</strain>
    </source>
</reference>
<accession>A0ACD4PY23</accession>
<reference evidence="1 2" key="3">
    <citation type="journal article" date="2020" name="Int. J. Syst. Evol. Microbiol.">
        <title>Corynebacterium silvaticum sp. nov., a unique group of NTTB corynebacteria in wild boar and roe deer.</title>
        <authorList>
            <person name="Dangel A."/>
            <person name="Berger A."/>
            <person name="Rau J."/>
            <person name="Eisenberg T."/>
            <person name="Kampfer P."/>
            <person name="Margos G."/>
            <person name="Contzen M."/>
            <person name="Busse H.J."/>
            <person name="Konrad R."/>
            <person name="Peters M."/>
            <person name="Sting R."/>
            <person name="Sing A."/>
        </authorList>
    </citation>
    <scope>NUCLEOTIDE SEQUENCE [LARGE SCALE GENOMIC DNA]</scope>
    <source>
        <strain evidence="1 2">PO100/5</strain>
    </source>
</reference>
<name>A0ACD4PY23_9CORY</name>
<reference evidence="1 2" key="4">
    <citation type="journal article" date="2020" name="PLoS ONE">
        <title>Taxonomic classification of strain PO100/5 shows a broader geographic distribution and genetic markers of the recently described Corynebacterium silvaticum.</title>
        <authorList>
            <person name="Viana M.V.C."/>
            <person name="Profeta R."/>
            <person name="da Silva A.L."/>
            <person name="Hurtado R."/>
            <person name="Cerqueira J.C."/>
            <person name="Ribeiro B.F.S."/>
            <person name="Almeida M.O."/>
            <person name="Morais-Rodrigues F."/>
            <person name="Soares S.C."/>
            <person name="Oliveira M."/>
            <person name="Tavares L."/>
            <person name="Figueiredo H."/>
            <person name="Wattam A.R."/>
            <person name="Barh D."/>
            <person name="Ghosh P."/>
            <person name="Silva A."/>
            <person name="Azevedo V."/>
        </authorList>
    </citation>
    <scope>NUCLEOTIDE SEQUENCE [LARGE SCALE GENOMIC DNA]</scope>
    <source>
        <strain evidence="1 2">PO100/5</strain>
    </source>
</reference>